<evidence type="ECO:0000256" key="5">
    <source>
        <dbReference type="ARBA" id="ARBA00023163"/>
    </source>
</evidence>
<keyword evidence="8" id="KW-1185">Reference proteome</keyword>
<reference evidence="7 8" key="1">
    <citation type="submission" date="2016-10" db="EMBL/GenBank/DDBJ databases">
        <authorList>
            <person name="Cai Z."/>
        </authorList>
    </citation>
    <scope>NUCLEOTIDE SEQUENCE [LARGE SCALE GENOMIC DNA]</scope>
    <source>
        <strain evidence="7 8">CGMCC 1.10826</strain>
    </source>
</reference>
<dbReference type="RefSeq" id="WP_110851786.1">
    <property type="nucleotide sequence ID" value="NZ_QKLZ01000003.1"/>
</dbReference>
<dbReference type="NCBIfam" id="NF009888">
    <property type="entry name" value="PRK13348.1"/>
    <property type="match status" value="1"/>
</dbReference>
<dbReference type="Gene3D" id="1.10.10.10">
    <property type="entry name" value="Winged helix-like DNA-binding domain superfamily/Winged helix DNA-binding domain"/>
    <property type="match status" value="1"/>
</dbReference>
<dbReference type="AlphaFoldDB" id="A0A2Y9AC91"/>
<dbReference type="InterPro" id="IPR017685">
    <property type="entry name" value="ArgP"/>
</dbReference>
<dbReference type="OrthoDB" id="3252676at2"/>
<dbReference type="NCBIfam" id="TIGR03298">
    <property type="entry name" value="argP"/>
    <property type="match status" value="1"/>
</dbReference>
<dbReference type="Pfam" id="PF03466">
    <property type="entry name" value="LysR_substrate"/>
    <property type="match status" value="1"/>
</dbReference>
<dbReference type="InterPro" id="IPR000847">
    <property type="entry name" value="LysR_HTH_N"/>
</dbReference>
<dbReference type="PANTHER" id="PTHR30579:SF2">
    <property type="entry name" value="HTH-TYPE TRANSCRIPTIONAL REGULATOR ARGP"/>
    <property type="match status" value="1"/>
</dbReference>
<dbReference type="Gene3D" id="3.40.190.290">
    <property type="match status" value="1"/>
</dbReference>
<dbReference type="InterPro" id="IPR036390">
    <property type="entry name" value="WH_DNA-bd_sf"/>
</dbReference>
<evidence type="ECO:0000256" key="3">
    <source>
        <dbReference type="ARBA" id="ARBA00023125"/>
    </source>
</evidence>
<evidence type="ECO:0000256" key="2">
    <source>
        <dbReference type="ARBA" id="ARBA00023015"/>
    </source>
</evidence>
<gene>
    <name evidence="7" type="ORF">SAMN05216184_103119</name>
</gene>
<protein>
    <submittedName>
        <fullName evidence="7">LysR family transcriptional regulator, chromosome initiation inhibitor</fullName>
    </submittedName>
</protein>
<evidence type="ECO:0000313" key="7">
    <source>
        <dbReference type="EMBL" id="SSA39937.1"/>
    </source>
</evidence>
<evidence type="ECO:0000256" key="4">
    <source>
        <dbReference type="ARBA" id="ARBA00023159"/>
    </source>
</evidence>
<organism evidence="7 8">
    <name type="scientific">Georgenia satyanarayanai</name>
    <dbReference type="NCBI Taxonomy" id="860221"/>
    <lineage>
        <taxon>Bacteria</taxon>
        <taxon>Bacillati</taxon>
        <taxon>Actinomycetota</taxon>
        <taxon>Actinomycetes</taxon>
        <taxon>Micrococcales</taxon>
        <taxon>Bogoriellaceae</taxon>
        <taxon>Georgenia</taxon>
    </lineage>
</organism>
<dbReference type="GO" id="GO:0003700">
    <property type="term" value="F:DNA-binding transcription factor activity"/>
    <property type="evidence" value="ECO:0007669"/>
    <property type="project" value="InterPro"/>
</dbReference>
<dbReference type="SUPFAM" id="SSF53850">
    <property type="entry name" value="Periplasmic binding protein-like II"/>
    <property type="match status" value="1"/>
</dbReference>
<proteinExistence type="inferred from homology"/>
<dbReference type="NCBIfam" id="NF002964">
    <property type="entry name" value="PRK03635.1"/>
    <property type="match status" value="1"/>
</dbReference>
<keyword evidence="2" id="KW-0805">Transcription regulation</keyword>
<dbReference type="SUPFAM" id="SSF46785">
    <property type="entry name" value="Winged helix' DNA-binding domain"/>
    <property type="match status" value="1"/>
</dbReference>
<dbReference type="Pfam" id="PF00126">
    <property type="entry name" value="HTH_1"/>
    <property type="match status" value="1"/>
</dbReference>
<dbReference type="InterPro" id="IPR005119">
    <property type="entry name" value="LysR_subst-bd"/>
</dbReference>
<feature type="domain" description="HTH lysR-type" evidence="6">
    <location>
        <begin position="1"/>
        <end position="59"/>
    </location>
</feature>
<evidence type="ECO:0000256" key="1">
    <source>
        <dbReference type="ARBA" id="ARBA00009437"/>
    </source>
</evidence>
<dbReference type="InterPro" id="IPR036388">
    <property type="entry name" value="WH-like_DNA-bd_sf"/>
</dbReference>
<dbReference type="InterPro" id="IPR050176">
    <property type="entry name" value="LTTR"/>
</dbReference>
<comment type="similarity">
    <text evidence="1">Belongs to the LysR transcriptional regulatory family.</text>
</comment>
<dbReference type="PANTHER" id="PTHR30579">
    <property type="entry name" value="TRANSCRIPTIONAL REGULATOR"/>
    <property type="match status" value="1"/>
</dbReference>
<keyword evidence="5" id="KW-0804">Transcription</keyword>
<evidence type="ECO:0000313" key="8">
    <source>
        <dbReference type="Proteomes" id="UP000250222"/>
    </source>
</evidence>
<dbReference type="EMBL" id="UETB01000003">
    <property type="protein sequence ID" value="SSA39937.1"/>
    <property type="molecule type" value="Genomic_DNA"/>
</dbReference>
<dbReference type="Proteomes" id="UP000250222">
    <property type="component" value="Unassembled WGS sequence"/>
</dbReference>
<keyword evidence="4" id="KW-0010">Activator</keyword>
<keyword evidence="3" id="KW-0238">DNA-binding</keyword>
<dbReference type="GO" id="GO:0003677">
    <property type="term" value="F:DNA binding"/>
    <property type="evidence" value="ECO:0007669"/>
    <property type="project" value="UniProtKB-KW"/>
</dbReference>
<sequence>MTLRPEQLAALVAIVDEGSFEAAAHHLSVTPSAVSQRIRALESQVGQVLLLRTTPSRVTEAGAAVLRTARQQQLLERELRAELSAAGGTGTAPLPVAVNADSLATWFVRVLAECASWPDVSLRLHVEDQGHSATLLRTGAVLGAVTSEPVAVQGCSVEPLGTMRYVPVAAPELAERWTRGRTVDWAGMPVVRFNAKDDLQQRVLTARGVTASPPTHVVPSSEGFLAAVRAGLGWGAVPEEQLGDDVGRGRLVRLPGRDRIDVPLHWQRWRLRSERIDRVTAAVRSAATTLHP</sequence>
<evidence type="ECO:0000259" key="6">
    <source>
        <dbReference type="PROSITE" id="PS50931"/>
    </source>
</evidence>
<dbReference type="PROSITE" id="PS50931">
    <property type="entry name" value="HTH_LYSR"/>
    <property type="match status" value="1"/>
</dbReference>
<accession>A0A2Y9AC91</accession>
<name>A0A2Y9AC91_9MICO</name>